<dbReference type="InterPro" id="IPR013785">
    <property type="entry name" value="Aldolase_TIM"/>
</dbReference>
<dbReference type="InterPro" id="IPR050073">
    <property type="entry name" value="2-IPM_HCS-like"/>
</dbReference>
<dbReference type="InterPro" id="IPR000891">
    <property type="entry name" value="PYR_CT"/>
</dbReference>
<dbReference type="EMBL" id="JBHTJZ010000009">
    <property type="protein sequence ID" value="MFD0959401.1"/>
    <property type="molecule type" value="Genomic_DNA"/>
</dbReference>
<keyword evidence="9 11" id="KW-0464">Manganese</keyword>
<evidence type="ECO:0000256" key="11">
    <source>
        <dbReference type="HAMAP-Rule" id="MF_01025"/>
    </source>
</evidence>
<dbReference type="InterPro" id="IPR013709">
    <property type="entry name" value="2-isopropylmalate_synth_dimer"/>
</dbReference>
<accession>A0ABW3HPE8</accession>
<dbReference type="PANTHER" id="PTHR10277:SF9">
    <property type="entry name" value="2-ISOPROPYLMALATE SYNTHASE 1, CHLOROPLASTIC-RELATED"/>
    <property type="match status" value="1"/>
</dbReference>
<dbReference type="CDD" id="cd07940">
    <property type="entry name" value="DRE_TIM_IPMS"/>
    <property type="match status" value="1"/>
</dbReference>
<evidence type="ECO:0000259" key="12">
    <source>
        <dbReference type="PROSITE" id="PS50991"/>
    </source>
</evidence>
<evidence type="ECO:0000256" key="5">
    <source>
        <dbReference type="ARBA" id="ARBA00022430"/>
    </source>
</evidence>
<dbReference type="SUPFAM" id="SSF51569">
    <property type="entry name" value="Aldolase"/>
    <property type="match status" value="1"/>
</dbReference>
<dbReference type="PROSITE" id="PS50991">
    <property type="entry name" value="PYR_CT"/>
    <property type="match status" value="1"/>
</dbReference>
<keyword evidence="8 11" id="KW-0479">Metal-binding</keyword>
<dbReference type="SMART" id="SM00917">
    <property type="entry name" value="LeuA_dimer"/>
    <property type="match status" value="1"/>
</dbReference>
<dbReference type="InterPro" id="IPR005671">
    <property type="entry name" value="LeuA_bact_synth"/>
</dbReference>
<dbReference type="RefSeq" id="WP_377563512.1">
    <property type="nucleotide sequence ID" value="NZ_JBHTJZ010000009.1"/>
</dbReference>
<evidence type="ECO:0000256" key="7">
    <source>
        <dbReference type="ARBA" id="ARBA00022679"/>
    </source>
</evidence>
<feature type="binding site" evidence="11">
    <location>
        <position position="206"/>
    </location>
    <ligand>
        <name>Mn(2+)</name>
        <dbReference type="ChEBI" id="CHEBI:29035"/>
    </ligand>
</feature>
<evidence type="ECO:0000256" key="9">
    <source>
        <dbReference type="ARBA" id="ARBA00023211"/>
    </source>
</evidence>
<dbReference type="HAMAP" id="MF_01025">
    <property type="entry name" value="LeuA_type1"/>
    <property type="match status" value="1"/>
</dbReference>
<proteinExistence type="inferred from homology"/>
<keyword evidence="5 11" id="KW-0432">Leucine biosynthesis</keyword>
<dbReference type="Pfam" id="PF00682">
    <property type="entry name" value="HMGL-like"/>
    <property type="match status" value="1"/>
</dbReference>
<dbReference type="Gene3D" id="1.10.238.260">
    <property type="match status" value="1"/>
</dbReference>
<feature type="binding site" evidence="11">
    <location>
        <position position="208"/>
    </location>
    <ligand>
        <name>Mn(2+)</name>
        <dbReference type="ChEBI" id="CHEBI:29035"/>
    </ligand>
</feature>
<dbReference type="InterPro" id="IPR002034">
    <property type="entry name" value="AIPM/Hcit_synth_CS"/>
</dbReference>
<dbReference type="PROSITE" id="PS00815">
    <property type="entry name" value="AIPM_HOMOCIT_SYNTH_1"/>
    <property type="match status" value="1"/>
</dbReference>
<dbReference type="Pfam" id="PF22617">
    <property type="entry name" value="HCS_D2"/>
    <property type="match status" value="1"/>
</dbReference>
<dbReference type="SUPFAM" id="SSF110921">
    <property type="entry name" value="2-isopropylmalate synthase LeuA, allosteric (dimerisation) domain"/>
    <property type="match status" value="1"/>
</dbReference>
<evidence type="ECO:0000256" key="1">
    <source>
        <dbReference type="ARBA" id="ARBA00004689"/>
    </source>
</evidence>
<evidence type="ECO:0000313" key="13">
    <source>
        <dbReference type="EMBL" id="MFD0959401.1"/>
    </source>
</evidence>
<comment type="similarity">
    <text evidence="2 11">Belongs to the alpha-IPM synthase/homocitrate synthase family. LeuA type 1 subfamily.</text>
</comment>
<keyword evidence="13" id="KW-0012">Acyltransferase</keyword>
<comment type="subunit">
    <text evidence="11">Homodimer.</text>
</comment>
<comment type="caution">
    <text evidence="13">The sequence shown here is derived from an EMBL/GenBank/DDBJ whole genome shotgun (WGS) entry which is preliminary data.</text>
</comment>
<dbReference type="PROSITE" id="PS00816">
    <property type="entry name" value="AIPM_HOMOCIT_SYNTH_2"/>
    <property type="match status" value="1"/>
</dbReference>
<keyword evidence="14" id="KW-1185">Reference proteome</keyword>
<feature type="binding site" evidence="11">
    <location>
        <position position="242"/>
    </location>
    <ligand>
        <name>Mn(2+)</name>
        <dbReference type="ChEBI" id="CHEBI:29035"/>
    </ligand>
</feature>
<sequence length="512" mass="56266">MNNNRNIIVLDTTLRDGEQVPGAKLNVYQKVEFARQLQRLRVDIVEAGFPASSQGDFLAVQEIAKAVGDSMSVTALARAVKNDIDAVYESIKAAHDPFIHIVLGTSNVHVEKKFNRSKDAVMEMGVEAVKYARTLLPQVQYSTEDASRSEFEYLWKTIEAVVRAGATIINVPDTVGYAEPEEFGDLIRRINERLKNVNDEVVLSVHCHNDLGLATANTLSAIKNGADKIEVTINGLGERAGNTSLEEVVMALKVRQNRYGCTTNIQTKELLASSRLLTHLTGLDVQVNKAITGANAFAHSSGIHQDGLLKDKNVYEIMSPEEVGAESMELVLTARSGRHAFKHAVAKLGFDTGNDAEFARLFQEFLELADLKKEVYDHDVFYLVNRYREQARNTVPLYELTAFRVVTDGERPQAVVELKRGGEALRGEACGDGPIDALYSAIKTVTGVDVALQHYKVNSISRGKEAIGRTVIELSYKGKAYIGRAMETDILKASALAFLNALNAALLNKEEA</sequence>
<organism evidence="13 14">
    <name type="scientific">Paenibacillus chungangensis</name>
    <dbReference type="NCBI Taxonomy" id="696535"/>
    <lineage>
        <taxon>Bacteria</taxon>
        <taxon>Bacillati</taxon>
        <taxon>Bacillota</taxon>
        <taxon>Bacilli</taxon>
        <taxon>Bacillales</taxon>
        <taxon>Paenibacillaceae</taxon>
        <taxon>Paenibacillus</taxon>
    </lineage>
</organism>
<dbReference type="PANTHER" id="PTHR10277">
    <property type="entry name" value="HOMOCITRATE SYNTHASE-RELATED"/>
    <property type="match status" value="1"/>
</dbReference>
<protein>
    <recommendedName>
        <fullName evidence="4 11">2-isopropylmalate synthase</fullName>
        <ecNumber evidence="3 11">2.3.3.13</ecNumber>
    </recommendedName>
    <alternativeName>
        <fullName evidence="11">Alpha-IPM synthase</fullName>
    </alternativeName>
    <alternativeName>
        <fullName evidence="11">Alpha-isopropylmalate synthase</fullName>
    </alternativeName>
</protein>
<comment type="catalytic activity">
    <reaction evidence="11">
        <text>3-methyl-2-oxobutanoate + acetyl-CoA + H2O = (2S)-2-isopropylmalate + CoA + H(+)</text>
        <dbReference type="Rhea" id="RHEA:21524"/>
        <dbReference type="ChEBI" id="CHEBI:1178"/>
        <dbReference type="ChEBI" id="CHEBI:11851"/>
        <dbReference type="ChEBI" id="CHEBI:15377"/>
        <dbReference type="ChEBI" id="CHEBI:15378"/>
        <dbReference type="ChEBI" id="CHEBI:57287"/>
        <dbReference type="ChEBI" id="CHEBI:57288"/>
        <dbReference type="EC" id="2.3.3.13"/>
    </reaction>
</comment>
<evidence type="ECO:0000313" key="14">
    <source>
        <dbReference type="Proteomes" id="UP001596989"/>
    </source>
</evidence>
<evidence type="ECO:0000256" key="6">
    <source>
        <dbReference type="ARBA" id="ARBA00022605"/>
    </source>
</evidence>
<keyword evidence="11" id="KW-0963">Cytoplasm</keyword>
<evidence type="ECO:0000256" key="8">
    <source>
        <dbReference type="ARBA" id="ARBA00022723"/>
    </source>
</evidence>
<dbReference type="Gene3D" id="3.20.20.70">
    <property type="entry name" value="Aldolase class I"/>
    <property type="match status" value="1"/>
</dbReference>
<feature type="domain" description="Pyruvate carboxyltransferase" evidence="12">
    <location>
        <begin position="7"/>
        <end position="271"/>
    </location>
</feature>
<comment type="function">
    <text evidence="11">Catalyzes the condensation of the acetyl group of acetyl-CoA with 3-methyl-2-oxobutanoate (2-ketoisovalerate) to form 3-carboxy-3-hydroxy-4-methylpentanoate (2-isopropylmalate).</text>
</comment>
<dbReference type="Proteomes" id="UP001596989">
    <property type="component" value="Unassembled WGS sequence"/>
</dbReference>
<gene>
    <name evidence="11" type="primary">leuA</name>
    <name evidence="13" type="ORF">ACFQ2I_08355</name>
</gene>
<evidence type="ECO:0000256" key="3">
    <source>
        <dbReference type="ARBA" id="ARBA00012973"/>
    </source>
</evidence>
<reference evidence="14" key="1">
    <citation type="journal article" date="2019" name="Int. J. Syst. Evol. Microbiol.">
        <title>The Global Catalogue of Microorganisms (GCM) 10K type strain sequencing project: providing services to taxonomists for standard genome sequencing and annotation.</title>
        <authorList>
            <consortium name="The Broad Institute Genomics Platform"/>
            <consortium name="The Broad Institute Genome Sequencing Center for Infectious Disease"/>
            <person name="Wu L."/>
            <person name="Ma J."/>
        </authorList>
    </citation>
    <scope>NUCLEOTIDE SEQUENCE [LARGE SCALE GENOMIC DNA]</scope>
    <source>
        <strain evidence="14">CCUG 59129</strain>
    </source>
</reference>
<dbReference type="NCBIfam" id="NF002086">
    <property type="entry name" value="PRK00915.1-3"/>
    <property type="match status" value="1"/>
</dbReference>
<evidence type="ECO:0000256" key="4">
    <source>
        <dbReference type="ARBA" id="ARBA00018198"/>
    </source>
</evidence>
<name>A0ABW3HPE8_9BACL</name>
<keyword evidence="6 11" id="KW-0028">Amino-acid biosynthesis</keyword>
<comment type="cofactor">
    <cofactor evidence="11">
        <name>Mn(2+)</name>
        <dbReference type="ChEBI" id="CHEBI:29035"/>
    </cofactor>
</comment>
<evidence type="ECO:0000256" key="2">
    <source>
        <dbReference type="ARBA" id="ARBA00009396"/>
    </source>
</evidence>
<evidence type="ECO:0000256" key="10">
    <source>
        <dbReference type="ARBA" id="ARBA00023304"/>
    </source>
</evidence>
<dbReference type="NCBIfam" id="TIGR00973">
    <property type="entry name" value="leuA_bact"/>
    <property type="match status" value="1"/>
</dbReference>
<dbReference type="InterPro" id="IPR054691">
    <property type="entry name" value="LeuA/HCS_post-cat"/>
</dbReference>
<feature type="region of interest" description="Regulatory domain" evidence="11">
    <location>
        <begin position="399"/>
        <end position="512"/>
    </location>
</feature>
<dbReference type="Pfam" id="PF08502">
    <property type="entry name" value="LeuA_dimer"/>
    <property type="match status" value="1"/>
</dbReference>
<feature type="binding site" evidence="11">
    <location>
        <position position="16"/>
    </location>
    <ligand>
        <name>Mn(2+)</name>
        <dbReference type="ChEBI" id="CHEBI:29035"/>
    </ligand>
</feature>
<keyword evidence="10 11" id="KW-0100">Branched-chain amino acid biosynthesis</keyword>
<dbReference type="InterPro" id="IPR036230">
    <property type="entry name" value="LeuA_allosteric_dom_sf"/>
</dbReference>
<keyword evidence="7 11" id="KW-0808">Transferase</keyword>
<dbReference type="Gene3D" id="3.30.160.270">
    <property type="match status" value="1"/>
</dbReference>
<comment type="pathway">
    <text evidence="1 11">Amino-acid biosynthesis; L-leucine biosynthesis; L-leucine from 3-methyl-2-oxobutanoate: step 1/4.</text>
</comment>
<dbReference type="EC" id="2.3.3.13" evidence="3 11"/>
<dbReference type="GO" id="GO:0003852">
    <property type="term" value="F:2-isopropylmalate synthase activity"/>
    <property type="evidence" value="ECO:0007669"/>
    <property type="project" value="UniProtKB-EC"/>
</dbReference>